<organism evidence="1">
    <name type="scientific">Arundo donax</name>
    <name type="common">Giant reed</name>
    <name type="synonym">Donax arundinaceus</name>
    <dbReference type="NCBI Taxonomy" id="35708"/>
    <lineage>
        <taxon>Eukaryota</taxon>
        <taxon>Viridiplantae</taxon>
        <taxon>Streptophyta</taxon>
        <taxon>Embryophyta</taxon>
        <taxon>Tracheophyta</taxon>
        <taxon>Spermatophyta</taxon>
        <taxon>Magnoliopsida</taxon>
        <taxon>Liliopsida</taxon>
        <taxon>Poales</taxon>
        <taxon>Poaceae</taxon>
        <taxon>PACMAD clade</taxon>
        <taxon>Arundinoideae</taxon>
        <taxon>Arundineae</taxon>
        <taxon>Arundo</taxon>
    </lineage>
</organism>
<proteinExistence type="predicted"/>
<reference evidence="1" key="1">
    <citation type="submission" date="2014-09" db="EMBL/GenBank/DDBJ databases">
        <authorList>
            <person name="Magalhaes I.L.F."/>
            <person name="Oliveira U."/>
            <person name="Santos F.R."/>
            <person name="Vidigal T.H.D.A."/>
            <person name="Brescovit A.D."/>
            <person name="Santos A.J."/>
        </authorList>
    </citation>
    <scope>NUCLEOTIDE SEQUENCE</scope>
    <source>
        <tissue evidence="1">Shoot tissue taken approximately 20 cm above the soil surface</tissue>
    </source>
</reference>
<dbReference type="EMBL" id="GBRH01239605">
    <property type="protein sequence ID" value="JAD58290.1"/>
    <property type="molecule type" value="Transcribed_RNA"/>
</dbReference>
<evidence type="ECO:0000313" key="1">
    <source>
        <dbReference type="EMBL" id="JAD58290.1"/>
    </source>
</evidence>
<reference evidence="1" key="2">
    <citation type="journal article" date="2015" name="Data Brief">
        <title>Shoot transcriptome of the giant reed, Arundo donax.</title>
        <authorList>
            <person name="Barrero R.A."/>
            <person name="Guerrero F.D."/>
            <person name="Moolhuijzen P."/>
            <person name="Goolsby J.A."/>
            <person name="Tidwell J."/>
            <person name="Bellgard S.E."/>
            <person name="Bellgard M.I."/>
        </authorList>
    </citation>
    <scope>NUCLEOTIDE SEQUENCE</scope>
    <source>
        <tissue evidence="1">Shoot tissue taken approximately 20 cm above the soil surface</tissue>
    </source>
</reference>
<accession>A0A0A9BAP9</accession>
<name>A0A0A9BAP9_ARUDO</name>
<sequence>MLMPLTAGEDAATYLCKF</sequence>
<dbReference type="AlphaFoldDB" id="A0A0A9BAP9"/>
<protein>
    <submittedName>
        <fullName evidence="1">Uncharacterized protein</fullName>
    </submittedName>
</protein>